<protein>
    <submittedName>
        <fullName evidence="2">Uncharacterized protein</fullName>
    </submittedName>
</protein>
<evidence type="ECO:0000313" key="3">
    <source>
        <dbReference type="Proteomes" id="UP000799436"/>
    </source>
</evidence>
<proteinExistence type="predicted"/>
<feature type="compositionally biased region" description="Basic and acidic residues" evidence="1">
    <location>
        <begin position="42"/>
        <end position="52"/>
    </location>
</feature>
<dbReference type="AlphaFoldDB" id="A0A6G1L5U5"/>
<evidence type="ECO:0000313" key="2">
    <source>
        <dbReference type="EMBL" id="KAF2767962.1"/>
    </source>
</evidence>
<organism evidence="2 3">
    <name type="scientific">Teratosphaeria nubilosa</name>
    <dbReference type="NCBI Taxonomy" id="161662"/>
    <lineage>
        <taxon>Eukaryota</taxon>
        <taxon>Fungi</taxon>
        <taxon>Dikarya</taxon>
        <taxon>Ascomycota</taxon>
        <taxon>Pezizomycotina</taxon>
        <taxon>Dothideomycetes</taxon>
        <taxon>Dothideomycetidae</taxon>
        <taxon>Mycosphaerellales</taxon>
        <taxon>Teratosphaeriaceae</taxon>
        <taxon>Teratosphaeria</taxon>
    </lineage>
</organism>
<sequence>MCGTSVENEVDTFDDLQSEAAKHRFQQRIDEAVKGALAGINGDKEQSGEQHSPRKISGPALGDGENDAAEQNEYSQDADPSSDMDGDTVHADATAGAGNEAERSNNQQPQRRSGRRKPRKV</sequence>
<evidence type="ECO:0000256" key="1">
    <source>
        <dbReference type="SAM" id="MobiDB-lite"/>
    </source>
</evidence>
<accession>A0A6G1L5U5</accession>
<name>A0A6G1L5U5_9PEZI</name>
<gene>
    <name evidence="2" type="ORF">EJ03DRAFT_328693</name>
</gene>
<keyword evidence="3" id="KW-1185">Reference proteome</keyword>
<reference evidence="2" key="1">
    <citation type="journal article" date="2020" name="Stud. Mycol.">
        <title>101 Dothideomycetes genomes: a test case for predicting lifestyles and emergence of pathogens.</title>
        <authorList>
            <person name="Haridas S."/>
            <person name="Albert R."/>
            <person name="Binder M."/>
            <person name="Bloem J."/>
            <person name="Labutti K."/>
            <person name="Salamov A."/>
            <person name="Andreopoulos B."/>
            <person name="Baker S."/>
            <person name="Barry K."/>
            <person name="Bills G."/>
            <person name="Bluhm B."/>
            <person name="Cannon C."/>
            <person name="Castanera R."/>
            <person name="Culley D."/>
            <person name="Daum C."/>
            <person name="Ezra D."/>
            <person name="Gonzalez J."/>
            <person name="Henrissat B."/>
            <person name="Kuo A."/>
            <person name="Liang C."/>
            <person name="Lipzen A."/>
            <person name="Lutzoni F."/>
            <person name="Magnuson J."/>
            <person name="Mondo S."/>
            <person name="Nolan M."/>
            <person name="Ohm R."/>
            <person name="Pangilinan J."/>
            <person name="Park H.-J."/>
            <person name="Ramirez L."/>
            <person name="Alfaro M."/>
            <person name="Sun H."/>
            <person name="Tritt A."/>
            <person name="Yoshinaga Y."/>
            <person name="Zwiers L.-H."/>
            <person name="Turgeon B."/>
            <person name="Goodwin S."/>
            <person name="Spatafora J."/>
            <person name="Crous P."/>
            <person name="Grigoriev I."/>
        </authorList>
    </citation>
    <scope>NUCLEOTIDE SEQUENCE</scope>
    <source>
        <strain evidence="2">CBS 116005</strain>
    </source>
</reference>
<dbReference type="EMBL" id="ML995849">
    <property type="protein sequence ID" value="KAF2767962.1"/>
    <property type="molecule type" value="Genomic_DNA"/>
</dbReference>
<dbReference type="Proteomes" id="UP000799436">
    <property type="component" value="Unassembled WGS sequence"/>
</dbReference>
<feature type="region of interest" description="Disordered" evidence="1">
    <location>
        <begin position="36"/>
        <end position="121"/>
    </location>
</feature>
<feature type="compositionally biased region" description="Basic residues" evidence="1">
    <location>
        <begin position="112"/>
        <end position="121"/>
    </location>
</feature>